<evidence type="ECO:0000313" key="3">
    <source>
        <dbReference type="Proteomes" id="UP000110027"/>
    </source>
</evidence>
<sequence length="183" mass="20842">MAMPPPDPFLEFGTDQKLINLLPTDFFPEIQKIVDILEAQYGDQIDSAVHHSAHHSALRQLLNCYKGIRDFMTWLLTGITDAQLRQQVTDRINESEGNRMQKAFWFHWASLTFGDKTVQDFIVSFATWLQTPPAYRPPNAPILSVMAGGPNYITRRTRGRSPTPSRRRSKSPRRSGSRGSRGK</sequence>
<evidence type="ECO:0000313" key="2">
    <source>
        <dbReference type="EMBL" id="ANN02850.1"/>
    </source>
</evidence>
<keyword evidence="3" id="KW-1185">Reference proteome</keyword>
<dbReference type="InterPro" id="IPR002006">
    <property type="entry name" value="Hepatitis_core"/>
</dbReference>
<organism evidence="2 3">
    <name type="scientific">Bluegill hepatitis B virus</name>
    <dbReference type="NCBI Taxonomy" id="2169918"/>
    <lineage>
        <taxon>Viruses</taxon>
        <taxon>Riboviria</taxon>
        <taxon>Pararnavirae</taxon>
        <taxon>Artverviricota</taxon>
        <taxon>Revtraviricetes</taxon>
        <taxon>Blubervirales</taxon>
        <taxon>Hepadnaviridae</taxon>
        <taxon>Metahepadnavirus</taxon>
        <taxon>Metahepadnavirus lepomi</taxon>
    </lineage>
</organism>
<evidence type="ECO:0000256" key="1">
    <source>
        <dbReference type="SAM" id="MobiDB-lite"/>
    </source>
</evidence>
<dbReference type="Pfam" id="PF00906">
    <property type="entry name" value="Hepatitis_core"/>
    <property type="match status" value="2"/>
</dbReference>
<dbReference type="InterPro" id="IPR036459">
    <property type="entry name" value="Viral_capsid_core_dom_sf_HBV"/>
</dbReference>
<feature type="compositionally biased region" description="Basic residues" evidence="1">
    <location>
        <begin position="155"/>
        <end position="183"/>
    </location>
</feature>
<dbReference type="SUPFAM" id="SSF47852">
    <property type="entry name" value="Hepatitis B viral capsid (hbcag)"/>
    <property type="match status" value="1"/>
</dbReference>
<dbReference type="SMR" id="A0A193AU86"/>
<feature type="region of interest" description="Disordered" evidence="1">
    <location>
        <begin position="151"/>
        <end position="183"/>
    </location>
</feature>
<dbReference type="GO" id="GO:0005198">
    <property type="term" value="F:structural molecule activity"/>
    <property type="evidence" value="ECO:0007669"/>
    <property type="project" value="InterPro"/>
</dbReference>
<reference evidence="3" key="1">
    <citation type="submission" date="2016-04" db="EMBL/GenBank/DDBJ databases">
        <title>Distinct Viral Lineages from Fish and Amphibians Reveal the Complex Evolutionary History of Hepadnaviruses.</title>
        <authorList>
            <person name="Dill J.A."/>
            <person name="Camus A.C."/>
            <person name="Leary J.H."/>
            <person name="Di Giallonardo F."/>
            <person name="Holmes E.C."/>
            <person name="Ng T.F.F."/>
        </authorList>
    </citation>
    <scope>NUCLEOTIDE SEQUENCE [LARGE SCALE GENOMIC DNA]</scope>
</reference>
<proteinExistence type="predicted"/>
<dbReference type="Proteomes" id="UP000110027">
    <property type="component" value="Segment"/>
</dbReference>
<protein>
    <submittedName>
        <fullName evidence="2">Core</fullName>
    </submittedName>
</protein>
<name>A0A193AU86_9HEPA</name>
<dbReference type="GeneID" id="37627711"/>
<accession>A0A193AU86</accession>
<dbReference type="RefSeq" id="YP_009259539.1">
    <property type="nucleotide sequence ID" value="NC_030445.1"/>
</dbReference>
<dbReference type="Gene3D" id="1.10.4090.10">
    <property type="entry name" value="Viral capsid, core domain supefamily, Hepatitis B virus"/>
    <property type="match status" value="1"/>
</dbReference>
<dbReference type="EMBL" id="KX058433">
    <property type="protein sequence ID" value="ANN02850.1"/>
    <property type="molecule type" value="Genomic_DNA"/>
</dbReference>
<dbReference type="KEGG" id="vg:37627711"/>